<reference evidence="1 2" key="1">
    <citation type="submission" date="2015-01" db="EMBL/GenBank/DDBJ databases">
        <title>Vibrio sp. C5 JCM 19232 whole genome shotgun sequence.</title>
        <authorList>
            <person name="Sawabe T."/>
            <person name="Meirelles P."/>
            <person name="Feng G."/>
            <person name="Sayaka M."/>
            <person name="Hattori M."/>
            <person name="Ohkuma M."/>
        </authorList>
    </citation>
    <scope>NUCLEOTIDE SEQUENCE [LARGE SCALE GENOMIC DNA]</scope>
    <source>
        <strain evidence="1 2">JCM19232</strain>
    </source>
</reference>
<dbReference type="Proteomes" id="UP000031670">
    <property type="component" value="Unassembled WGS sequence"/>
</dbReference>
<dbReference type="EMBL" id="BBSA01000002">
    <property type="protein sequence ID" value="GAM61061.1"/>
    <property type="molecule type" value="Genomic_DNA"/>
</dbReference>
<protein>
    <submittedName>
        <fullName evidence="1">Uncharacterized protein</fullName>
    </submittedName>
</protein>
<comment type="caution">
    <text evidence="1">The sequence shown here is derived from an EMBL/GenBank/DDBJ whole genome shotgun (WGS) entry which is preliminary data.</text>
</comment>
<organism evidence="1 2">
    <name type="scientific">Vibrio ishigakensis</name>
    <dbReference type="NCBI Taxonomy" id="1481914"/>
    <lineage>
        <taxon>Bacteria</taxon>
        <taxon>Pseudomonadati</taxon>
        <taxon>Pseudomonadota</taxon>
        <taxon>Gammaproteobacteria</taxon>
        <taxon>Vibrionales</taxon>
        <taxon>Vibrionaceae</taxon>
        <taxon>Vibrio</taxon>
    </lineage>
</organism>
<gene>
    <name evidence="1" type="ORF">JCM19232_4003</name>
</gene>
<reference evidence="1 2" key="2">
    <citation type="submission" date="2015-01" db="EMBL/GenBank/DDBJ databases">
        <authorList>
            <consortium name="NBRP consortium"/>
            <person name="Sawabe T."/>
            <person name="Meirelles P."/>
            <person name="Feng G."/>
            <person name="Sayaka M."/>
            <person name="Hattori M."/>
            <person name="Ohkuma M."/>
        </authorList>
    </citation>
    <scope>NUCLEOTIDE SEQUENCE [LARGE SCALE GENOMIC DNA]</scope>
    <source>
        <strain evidence="1 2">JCM19232</strain>
    </source>
</reference>
<evidence type="ECO:0000313" key="1">
    <source>
        <dbReference type="EMBL" id="GAM61061.1"/>
    </source>
</evidence>
<evidence type="ECO:0000313" key="2">
    <source>
        <dbReference type="Proteomes" id="UP000031670"/>
    </source>
</evidence>
<dbReference type="AlphaFoldDB" id="A0A0B8P4A7"/>
<sequence>MSVFIVVIRPWFFSLAISYQLSAISYQLSAISYQCLLLAF</sequence>
<accession>A0A0B8P4A7</accession>
<name>A0A0B8P4A7_9VIBR</name>
<proteinExistence type="predicted"/>